<dbReference type="KEGG" id="ttt:THITE_29668"/>
<dbReference type="EMBL" id="CP003010">
    <property type="protein sequence ID" value="AEO66429.1"/>
    <property type="molecule type" value="Genomic_DNA"/>
</dbReference>
<dbReference type="AlphaFoldDB" id="G2R054"/>
<feature type="non-terminal residue" evidence="8">
    <location>
        <position position="1"/>
    </location>
</feature>
<feature type="compositionally biased region" description="Low complexity" evidence="7">
    <location>
        <begin position="45"/>
        <end position="54"/>
    </location>
</feature>
<gene>
    <name evidence="8" type="ORF">THITE_29668</name>
</gene>
<evidence type="ECO:0000256" key="4">
    <source>
        <dbReference type="ARBA" id="ARBA00022485"/>
    </source>
</evidence>
<evidence type="ECO:0008006" key="10">
    <source>
        <dbReference type="Google" id="ProtNLM"/>
    </source>
</evidence>
<dbReference type="OrthoDB" id="354769at2759"/>
<dbReference type="GO" id="GO:0005739">
    <property type="term" value="C:mitochondrion"/>
    <property type="evidence" value="ECO:0007669"/>
    <property type="project" value="TreeGrafter"/>
</dbReference>
<keyword evidence="4" id="KW-0408">Iron</keyword>
<evidence type="ECO:0000313" key="8">
    <source>
        <dbReference type="EMBL" id="AEO66429.1"/>
    </source>
</evidence>
<organism evidence="8 9">
    <name type="scientific">Thermothielavioides terrestris (strain ATCC 38088 / NRRL 8126)</name>
    <name type="common">Thielavia terrestris</name>
    <dbReference type="NCBI Taxonomy" id="578455"/>
    <lineage>
        <taxon>Eukaryota</taxon>
        <taxon>Fungi</taxon>
        <taxon>Dikarya</taxon>
        <taxon>Ascomycota</taxon>
        <taxon>Pezizomycotina</taxon>
        <taxon>Sordariomycetes</taxon>
        <taxon>Sordariomycetidae</taxon>
        <taxon>Sordariales</taxon>
        <taxon>Chaetomiaceae</taxon>
        <taxon>Thermothielavioides</taxon>
        <taxon>Thermothielavioides terrestris</taxon>
    </lineage>
</organism>
<dbReference type="HOGENOM" id="CLU_013225_1_2_1"/>
<feature type="region of interest" description="Disordered" evidence="7">
    <location>
        <begin position="634"/>
        <end position="656"/>
    </location>
</feature>
<dbReference type="InterPro" id="IPR019190">
    <property type="entry name" value="EXOV"/>
</dbReference>
<dbReference type="GeneID" id="11515088"/>
<evidence type="ECO:0000256" key="7">
    <source>
        <dbReference type="SAM" id="MobiDB-lite"/>
    </source>
</evidence>
<dbReference type="PANTHER" id="PTHR14464">
    <property type="entry name" value="EXONUCLEASE V"/>
    <property type="match status" value="1"/>
</dbReference>
<comment type="similarity">
    <text evidence="2">Belongs to the EXO5 family.</text>
</comment>
<feature type="compositionally biased region" description="Basic and acidic residues" evidence="7">
    <location>
        <begin position="104"/>
        <end position="120"/>
    </location>
</feature>
<dbReference type="RefSeq" id="XP_003652765.1">
    <property type="nucleotide sequence ID" value="XM_003652717.1"/>
</dbReference>
<dbReference type="GO" id="GO:0005634">
    <property type="term" value="C:nucleus"/>
    <property type="evidence" value="ECO:0007669"/>
    <property type="project" value="TreeGrafter"/>
</dbReference>
<dbReference type="Pfam" id="PF09810">
    <property type="entry name" value="Exo5"/>
    <property type="match status" value="1"/>
</dbReference>
<dbReference type="GO" id="GO:0051539">
    <property type="term" value="F:4 iron, 4 sulfur cluster binding"/>
    <property type="evidence" value="ECO:0007669"/>
    <property type="project" value="UniProtKB-KW"/>
</dbReference>
<accession>G2R054</accession>
<evidence type="ECO:0000313" key="9">
    <source>
        <dbReference type="Proteomes" id="UP000008181"/>
    </source>
</evidence>
<feature type="region of interest" description="Disordered" evidence="7">
    <location>
        <begin position="30"/>
        <end position="120"/>
    </location>
</feature>
<keyword evidence="9" id="KW-1185">Reference proteome</keyword>
<comment type="subunit">
    <text evidence="3">Monomer.</text>
</comment>
<keyword evidence="6" id="KW-0378">Hydrolase</keyword>
<feature type="region of interest" description="Disordered" evidence="7">
    <location>
        <begin position="316"/>
        <end position="337"/>
    </location>
</feature>
<keyword evidence="6" id="KW-0269">Exonuclease</keyword>
<comment type="cofactor">
    <cofactor evidence="1">
        <name>[4Fe-4S] cluster</name>
        <dbReference type="ChEBI" id="CHEBI:49883"/>
    </cofactor>
</comment>
<keyword evidence="5" id="KW-0540">Nuclease</keyword>
<evidence type="ECO:0000256" key="1">
    <source>
        <dbReference type="ARBA" id="ARBA00001966"/>
    </source>
</evidence>
<feature type="compositionally biased region" description="Low complexity" evidence="7">
    <location>
        <begin position="445"/>
        <end position="461"/>
    </location>
</feature>
<dbReference type="Proteomes" id="UP000008181">
    <property type="component" value="Chromosome 2"/>
</dbReference>
<evidence type="ECO:0000256" key="3">
    <source>
        <dbReference type="ARBA" id="ARBA00011245"/>
    </source>
</evidence>
<keyword evidence="4" id="KW-0479">Metal-binding</keyword>
<dbReference type="GO" id="GO:0045145">
    <property type="term" value="F:single-stranded DNA 5'-3' DNA exonuclease activity"/>
    <property type="evidence" value="ECO:0007669"/>
    <property type="project" value="InterPro"/>
</dbReference>
<evidence type="ECO:0000256" key="5">
    <source>
        <dbReference type="ARBA" id="ARBA00022722"/>
    </source>
</evidence>
<protein>
    <recommendedName>
        <fullName evidence="10">Exonuclease V</fullName>
    </recommendedName>
</protein>
<reference evidence="8 9" key="1">
    <citation type="journal article" date="2011" name="Nat. Biotechnol.">
        <title>Comparative genomic analysis of the thermophilic biomass-degrading fungi Myceliophthora thermophila and Thielavia terrestris.</title>
        <authorList>
            <person name="Berka R.M."/>
            <person name="Grigoriev I.V."/>
            <person name="Otillar R."/>
            <person name="Salamov A."/>
            <person name="Grimwood J."/>
            <person name="Reid I."/>
            <person name="Ishmael N."/>
            <person name="John T."/>
            <person name="Darmond C."/>
            <person name="Moisan M.-C."/>
            <person name="Henrissat B."/>
            <person name="Coutinho P.M."/>
            <person name="Lombard V."/>
            <person name="Natvig D.O."/>
            <person name="Lindquist E."/>
            <person name="Schmutz J."/>
            <person name="Lucas S."/>
            <person name="Harris P."/>
            <person name="Powlowski J."/>
            <person name="Bellemare A."/>
            <person name="Taylor D."/>
            <person name="Butler G."/>
            <person name="de Vries R.P."/>
            <person name="Allijn I.E."/>
            <person name="van den Brink J."/>
            <person name="Ushinsky S."/>
            <person name="Storms R."/>
            <person name="Powell A.J."/>
            <person name="Paulsen I.T."/>
            <person name="Elbourne L.D.H."/>
            <person name="Baker S.E."/>
            <person name="Magnuson J."/>
            <person name="LaBoissiere S."/>
            <person name="Clutterbuck A.J."/>
            <person name="Martinez D."/>
            <person name="Wogulis M."/>
            <person name="de Leon A.L."/>
            <person name="Rey M.W."/>
            <person name="Tsang A."/>
        </authorList>
    </citation>
    <scope>NUCLEOTIDE SEQUENCE [LARGE SCALE GENOMIC DNA]</scope>
    <source>
        <strain evidence="9">ATCC 38088 / NRRL 8126</strain>
    </source>
</reference>
<feature type="compositionally biased region" description="Low complexity" evidence="7">
    <location>
        <begin position="524"/>
        <end position="533"/>
    </location>
</feature>
<keyword evidence="4" id="KW-0411">Iron-sulfur</keyword>
<feature type="compositionally biased region" description="Polar residues" evidence="7">
    <location>
        <begin position="324"/>
        <end position="337"/>
    </location>
</feature>
<dbReference type="PANTHER" id="PTHR14464:SF4">
    <property type="entry name" value="EXONUCLEASE V"/>
    <property type="match status" value="1"/>
</dbReference>
<proteinExistence type="inferred from homology"/>
<sequence length="656" mass="71597">SASDSDYGEDLTLSEAELLMAAFAERFAPVSPLSRPAPTTPAPRPSGSTPAPARNTQTPSPISPILDPDASQAVEETIAALSDDDLTSDVSELQKDAVPSGRQGDPHKHELPRGGLADEKQNRKLAPSVSGHDGDLGSFVSKTKARSIPTLLPGPDVIYPDLSRALSDAQAADISIAPANEQAGVATEDNRPPLLRFRTFPMKPLSVSDLTAGSWCELQYFYTLTRLPGGRKTRTAAMKRGSAVHERLEREVFTPVNIEVAKKEDTFGLKIWNIIQGLRVLRDEGFTRELEVWGMVDGNVVNGVIDSLSYENPDPELQEDVLSSRGSSQTVTNSQPYEPSAAEDYEIYITDVKTRNSTTPPPKAQVRVALIQLFLYHRFLSEMASDKLDYIRVFERYGLNLDEPFSDAFMAQIGAIHDEVFVETQLNADAFDAGSTTDASSNADFVSAPSSPSQSPAVFPDSSQNLRYRTLRALLPLLRAELRLTFPRGAADLGQIVAVEYRYRGRDPPPPANSELSNNHDDGASASASASAAVPPPPPLPRYVPGSVICVNTFFVEPETLDLYLADTMRWWKGERAPRGVALDEAPLKCRSCEFADECEWRLGLEQEALLKARRRREMEMKIEGGNEREVEVKVEAGAEVDGVSEDGAGGKKKRG</sequence>
<feature type="region of interest" description="Disordered" evidence="7">
    <location>
        <begin position="507"/>
        <end position="537"/>
    </location>
</feature>
<dbReference type="GO" id="GO:0036297">
    <property type="term" value="P:interstrand cross-link repair"/>
    <property type="evidence" value="ECO:0007669"/>
    <property type="project" value="TreeGrafter"/>
</dbReference>
<feature type="non-terminal residue" evidence="8">
    <location>
        <position position="656"/>
    </location>
</feature>
<keyword evidence="4" id="KW-0004">4Fe-4S</keyword>
<evidence type="ECO:0000256" key="2">
    <source>
        <dbReference type="ARBA" id="ARBA00009797"/>
    </source>
</evidence>
<feature type="region of interest" description="Disordered" evidence="7">
    <location>
        <begin position="439"/>
        <end position="461"/>
    </location>
</feature>
<dbReference type="eggNOG" id="KOG4760">
    <property type="taxonomic scope" value="Eukaryota"/>
</dbReference>
<evidence type="ECO:0000256" key="6">
    <source>
        <dbReference type="ARBA" id="ARBA00022839"/>
    </source>
</evidence>
<name>G2R054_THETT</name>